<dbReference type="AlphaFoldDB" id="A0A1H2MZD3"/>
<proteinExistence type="inferred from homology"/>
<dbReference type="GO" id="GO:0097176">
    <property type="term" value="P:epoxide metabolic process"/>
    <property type="evidence" value="ECO:0007669"/>
    <property type="project" value="TreeGrafter"/>
</dbReference>
<dbReference type="STRING" id="546874.SAMN04488544_3041"/>
<accession>A0A1H2MZD3</accession>
<dbReference type="InterPro" id="IPR000639">
    <property type="entry name" value="Epox_hydrolase-like"/>
</dbReference>
<comment type="similarity">
    <text evidence="1">Belongs to the peptidase S33 family.</text>
</comment>
<protein>
    <submittedName>
        <fullName evidence="6">Pimeloyl-ACP methyl ester carboxylesterase</fullName>
    </submittedName>
</protein>
<dbReference type="OrthoDB" id="4654311at2"/>
<feature type="active site" description="Proton acceptor" evidence="4">
    <location>
        <position position="380"/>
    </location>
</feature>
<dbReference type="InterPro" id="IPR029058">
    <property type="entry name" value="AB_hydrolase_fold"/>
</dbReference>
<dbReference type="PANTHER" id="PTHR21661:SF35">
    <property type="entry name" value="EPOXIDE HYDROLASE"/>
    <property type="match status" value="1"/>
</dbReference>
<keyword evidence="3" id="KW-0378">Hydrolase</keyword>
<dbReference type="Proteomes" id="UP000198825">
    <property type="component" value="Chromosome I"/>
</dbReference>
<feature type="active site" description="Nucleophile" evidence="4">
    <location>
        <position position="200"/>
    </location>
</feature>
<dbReference type="PANTHER" id="PTHR21661">
    <property type="entry name" value="EPOXIDE HYDROLASE 1-RELATED"/>
    <property type="match status" value="1"/>
</dbReference>
<evidence type="ECO:0000256" key="3">
    <source>
        <dbReference type="ARBA" id="ARBA00022801"/>
    </source>
</evidence>
<evidence type="ECO:0000256" key="2">
    <source>
        <dbReference type="ARBA" id="ARBA00022797"/>
    </source>
</evidence>
<reference evidence="7" key="1">
    <citation type="submission" date="2016-10" db="EMBL/GenBank/DDBJ databases">
        <authorList>
            <person name="Varghese N."/>
            <person name="Submissions S."/>
        </authorList>
    </citation>
    <scope>NUCLEOTIDE SEQUENCE [LARGE SCALE GENOMIC DNA]</scope>
    <source>
        <strain evidence="7">DSM 21743</strain>
    </source>
</reference>
<evidence type="ECO:0000259" key="5">
    <source>
        <dbReference type="Pfam" id="PF06441"/>
    </source>
</evidence>
<evidence type="ECO:0000256" key="1">
    <source>
        <dbReference type="ARBA" id="ARBA00010088"/>
    </source>
</evidence>
<evidence type="ECO:0000256" key="4">
    <source>
        <dbReference type="PIRSR" id="PIRSR001112-1"/>
    </source>
</evidence>
<dbReference type="PRINTS" id="PR00412">
    <property type="entry name" value="EPOXHYDRLASE"/>
</dbReference>
<dbReference type="SUPFAM" id="SSF53474">
    <property type="entry name" value="alpha/beta-Hydrolases"/>
    <property type="match status" value="1"/>
</dbReference>
<dbReference type="InterPro" id="IPR016292">
    <property type="entry name" value="Epoxide_hydrolase"/>
</dbReference>
<sequence length="403" mass="45056">MPVLTNSRHRLYVVLVSSHAENDLVRPFALHVPEEALDDLRERLRRTRWPERETVSDGTSASWQQGPPLAYVRELVEAWLAYDWRPVESALNAHGQALTEVDGQEVHLLHVRSPRPDAKPLVITHGWPSAVLEPLAVADALANPDDPDQPAFHVVAPSLPGYGFGTRPSSPGWSAERTADAWAELMTRLGYDRFYAAGGDWGARVTAGLAVRHAERVAGVHSFTPYVEAPGDPEAYGPLSEQERGWLRDRQDFMDHGRGYSMEQSTRPQTIGYALTDSPVGQLTWVLDKLWAWTDHDGDLETAVSRDQVLDLVTLYWLSATAASSARFYWENSPPDESGEITVPSAVTVFPADIEKLPRPWVERRYTDLRSFRVVERGGHFPMLEVPETYVAELRAGLGALPW</sequence>
<organism evidence="6 7">
    <name type="scientific">Microlunatus sagamiharensis</name>
    <dbReference type="NCBI Taxonomy" id="546874"/>
    <lineage>
        <taxon>Bacteria</taxon>
        <taxon>Bacillati</taxon>
        <taxon>Actinomycetota</taxon>
        <taxon>Actinomycetes</taxon>
        <taxon>Propionibacteriales</taxon>
        <taxon>Propionibacteriaceae</taxon>
        <taxon>Microlunatus</taxon>
    </lineage>
</organism>
<feature type="active site" description="Proton donor" evidence="4">
    <location>
        <position position="329"/>
    </location>
</feature>
<keyword evidence="2" id="KW-0058">Aromatic hydrocarbons catabolism</keyword>
<dbReference type="InterPro" id="IPR010497">
    <property type="entry name" value="Epoxide_hydro_N"/>
</dbReference>
<dbReference type="EMBL" id="LT629799">
    <property type="protein sequence ID" value="SDU98723.1"/>
    <property type="molecule type" value="Genomic_DNA"/>
</dbReference>
<evidence type="ECO:0000313" key="7">
    <source>
        <dbReference type="Proteomes" id="UP000198825"/>
    </source>
</evidence>
<dbReference type="GO" id="GO:0004301">
    <property type="term" value="F:epoxide hydrolase activity"/>
    <property type="evidence" value="ECO:0007669"/>
    <property type="project" value="TreeGrafter"/>
</dbReference>
<evidence type="ECO:0000313" key="6">
    <source>
        <dbReference type="EMBL" id="SDU98723.1"/>
    </source>
</evidence>
<name>A0A1H2MZD3_9ACTN</name>
<dbReference type="Gene3D" id="3.40.50.1820">
    <property type="entry name" value="alpha/beta hydrolase"/>
    <property type="match status" value="1"/>
</dbReference>
<gene>
    <name evidence="6" type="ORF">SAMN04488544_3041</name>
</gene>
<feature type="domain" description="Epoxide hydrolase N-terminal" evidence="5">
    <location>
        <begin position="25"/>
        <end position="133"/>
    </location>
</feature>
<dbReference type="PIRSF" id="PIRSF001112">
    <property type="entry name" value="Epoxide_hydrolase"/>
    <property type="match status" value="1"/>
</dbReference>
<keyword evidence="7" id="KW-1185">Reference proteome</keyword>
<dbReference type="Pfam" id="PF06441">
    <property type="entry name" value="EHN"/>
    <property type="match status" value="1"/>
</dbReference>